<feature type="transmembrane region" description="Helical" evidence="1">
    <location>
        <begin position="20"/>
        <end position="41"/>
    </location>
</feature>
<dbReference type="AlphaFoldDB" id="A0A0B7H1B6"/>
<evidence type="ECO:0000256" key="1">
    <source>
        <dbReference type="SAM" id="Phobius"/>
    </source>
</evidence>
<protein>
    <submittedName>
        <fullName evidence="2">Uncharacterized protein</fullName>
    </submittedName>
</protein>
<keyword evidence="1" id="KW-0472">Membrane</keyword>
<keyword evidence="1" id="KW-1133">Transmembrane helix</keyword>
<evidence type="ECO:0000313" key="2">
    <source>
        <dbReference type="EMBL" id="CEN32364.1"/>
    </source>
</evidence>
<dbReference type="Proteomes" id="UP000038055">
    <property type="component" value="Unassembled WGS sequence"/>
</dbReference>
<reference evidence="3" key="1">
    <citation type="submission" date="2015-01" db="EMBL/GenBank/DDBJ databases">
        <authorList>
            <person name="MANFREDI Pablo"/>
        </authorList>
    </citation>
    <scope>NUCLEOTIDE SEQUENCE [LARGE SCALE GENOMIC DNA]</scope>
    <source>
        <strain evidence="3">Ccyn2B</strain>
    </source>
</reference>
<proteinExistence type="predicted"/>
<name>A0A0B7H1B6_9FLAO</name>
<keyword evidence="1" id="KW-0812">Transmembrane</keyword>
<dbReference type="EMBL" id="CDOD01000001">
    <property type="protein sequence ID" value="CEN32364.1"/>
    <property type="molecule type" value="Genomic_DNA"/>
</dbReference>
<keyword evidence="3" id="KW-1185">Reference proteome</keyword>
<organism evidence="2 3">
    <name type="scientific">Capnocytophaga cynodegmi</name>
    <dbReference type="NCBI Taxonomy" id="28189"/>
    <lineage>
        <taxon>Bacteria</taxon>
        <taxon>Pseudomonadati</taxon>
        <taxon>Bacteroidota</taxon>
        <taxon>Flavobacteriia</taxon>
        <taxon>Flavobacteriales</taxon>
        <taxon>Flavobacteriaceae</taxon>
        <taxon>Capnocytophaga</taxon>
    </lineage>
</organism>
<evidence type="ECO:0000313" key="3">
    <source>
        <dbReference type="Proteomes" id="UP000038055"/>
    </source>
</evidence>
<accession>A0A0B7H1B6</accession>
<gene>
    <name evidence="2" type="ORF">CCYN2B_10019</name>
</gene>
<sequence>MNKLTLVVYNRVILIKIKNYYYYFSLIEFLFILLVSFENIFKKHNFTPYKSKPTI</sequence>